<feature type="transmembrane region" description="Helical" evidence="1">
    <location>
        <begin position="68"/>
        <end position="88"/>
    </location>
</feature>
<dbReference type="PANTHER" id="PTHR40044:SF1">
    <property type="entry name" value="INTEGRAL MEMBRANE PROTEIN"/>
    <property type="match status" value="1"/>
</dbReference>
<dbReference type="RefSeq" id="WP_022212490.1">
    <property type="nucleotide sequence ID" value="NZ_JACOOQ010000016.1"/>
</dbReference>
<keyword evidence="1" id="KW-1133">Transmembrane helix</keyword>
<evidence type="ECO:0000256" key="1">
    <source>
        <dbReference type="SAM" id="Phobius"/>
    </source>
</evidence>
<dbReference type="PIRSF" id="PIRSF031501">
    <property type="entry name" value="QueT"/>
    <property type="match status" value="1"/>
</dbReference>
<protein>
    <submittedName>
        <fullName evidence="2">QueT transporter family protein</fullName>
    </submittedName>
</protein>
<feature type="transmembrane region" description="Helical" evidence="1">
    <location>
        <begin position="6"/>
        <end position="27"/>
    </location>
</feature>
<feature type="transmembrane region" description="Helical" evidence="1">
    <location>
        <begin position="100"/>
        <end position="119"/>
    </location>
</feature>
<keyword evidence="1" id="KW-0812">Transmembrane</keyword>
<dbReference type="PANTHER" id="PTHR40044">
    <property type="entry name" value="INTEGRAL MEMBRANE PROTEIN-RELATED"/>
    <property type="match status" value="1"/>
</dbReference>
<reference evidence="2" key="1">
    <citation type="submission" date="2020-08" db="EMBL/GenBank/DDBJ databases">
        <title>Genome public.</title>
        <authorList>
            <person name="Liu C."/>
            <person name="Sun Q."/>
        </authorList>
    </citation>
    <scope>NUCLEOTIDE SEQUENCE</scope>
    <source>
        <strain evidence="2">NSJ-42</strain>
    </source>
</reference>
<name>A0A8I0AE40_9CLOT</name>
<evidence type="ECO:0000313" key="3">
    <source>
        <dbReference type="Proteomes" id="UP000662088"/>
    </source>
</evidence>
<dbReference type="AlphaFoldDB" id="A0A8I0AE40"/>
<feature type="transmembrane region" description="Helical" evidence="1">
    <location>
        <begin position="125"/>
        <end position="150"/>
    </location>
</feature>
<proteinExistence type="predicted"/>
<keyword evidence="1" id="KW-0472">Membrane</keyword>
<accession>A0A8I0AE40</accession>
<feature type="transmembrane region" description="Helical" evidence="1">
    <location>
        <begin position="39"/>
        <end position="62"/>
    </location>
</feature>
<evidence type="ECO:0000313" key="2">
    <source>
        <dbReference type="EMBL" id="MBC5640714.1"/>
    </source>
</evidence>
<dbReference type="Proteomes" id="UP000662088">
    <property type="component" value="Unassembled WGS sequence"/>
</dbReference>
<dbReference type="Gene3D" id="1.10.1760.20">
    <property type="match status" value="1"/>
</dbReference>
<organism evidence="2 3">
    <name type="scientific">Clostridium lentum</name>
    <dbReference type="NCBI Taxonomy" id="2763037"/>
    <lineage>
        <taxon>Bacteria</taxon>
        <taxon>Bacillati</taxon>
        <taxon>Bacillota</taxon>
        <taxon>Clostridia</taxon>
        <taxon>Eubacteriales</taxon>
        <taxon>Clostridiaceae</taxon>
        <taxon>Clostridium</taxon>
    </lineage>
</organism>
<sequence length="164" mass="17979">MNKTKRIVITAAIAALYAVTTLVIAPLSFGSYQFRISEVLVLLALFDPLYIGGLTLGCFIANMLGPNGMMDIIFGTIATFISVVAVYYTPKIIRNSKSALIIASLWPTIINGLIVGWMLSYLYALPLILTIFQVALGEFVVVTILGIPFVKFIKPYMKKIIPNV</sequence>
<gene>
    <name evidence="2" type="ORF">H8R92_09840</name>
</gene>
<dbReference type="InterPro" id="IPR010387">
    <property type="entry name" value="QueT"/>
</dbReference>
<comment type="caution">
    <text evidence="2">The sequence shown here is derived from an EMBL/GenBank/DDBJ whole genome shotgun (WGS) entry which is preliminary data.</text>
</comment>
<dbReference type="EMBL" id="JACOOQ010000016">
    <property type="protein sequence ID" value="MBC5640714.1"/>
    <property type="molecule type" value="Genomic_DNA"/>
</dbReference>
<dbReference type="Pfam" id="PF06177">
    <property type="entry name" value="QueT"/>
    <property type="match status" value="1"/>
</dbReference>
<keyword evidence="3" id="KW-1185">Reference proteome</keyword>